<comment type="caution">
    <text evidence="4">The sequence shown here is derived from an EMBL/GenBank/DDBJ whole genome shotgun (WGS) entry which is preliminary data.</text>
</comment>
<keyword evidence="1" id="KW-0418">Kinase</keyword>
<keyword evidence="1" id="KW-0723">Serine/threonine-protein kinase</keyword>
<evidence type="ECO:0000313" key="5">
    <source>
        <dbReference type="Proteomes" id="UP001369736"/>
    </source>
</evidence>
<gene>
    <name evidence="4" type="ORF">WCD58_27945</name>
</gene>
<dbReference type="PANTHER" id="PTHR35526:SF3">
    <property type="entry name" value="ANTI-SIGMA-F FACTOR RSBW"/>
    <property type="match status" value="1"/>
</dbReference>
<sequence length="324" mass="34330">MTAAPDRPAPPTGGAADPFRHLAINYRDVDVLVATLAPVLEEALTRGDLVLAVIDDVVRDALERHLGATAAGIVFGEPAQPYSYSGQTTAARRATTLREMTADGRAALVLSDSSAAGTPDAWSVLEASSNLALRGLPVTLLCLCDATRAADEAERFLDWNHPELYVGATASPNPRYRTPETVLTAVPAPPAPALGPPQHVTAFDGVGALRDVRRETHLRGEEAGLDDDQLDGLVLAIGELVSNSIEHGPGHGTLSWWSGPDRLVAQISDPGHMTTTTPGLRCPEIRSVRGRGVWLARQLSDVLHLWTGVDGTHVRLEIGSRAGN</sequence>
<dbReference type="Proteomes" id="UP001369736">
    <property type="component" value="Unassembled WGS sequence"/>
</dbReference>
<dbReference type="Gene3D" id="3.30.565.10">
    <property type="entry name" value="Histidine kinase-like ATPase, C-terminal domain"/>
    <property type="match status" value="1"/>
</dbReference>
<keyword evidence="5" id="KW-1185">Reference proteome</keyword>
<dbReference type="Pfam" id="PF14417">
    <property type="entry name" value="MEDS"/>
    <property type="match status" value="1"/>
</dbReference>
<dbReference type="GO" id="GO:0005524">
    <property type="term" value="F:ATP binding"/>
    <property type="evidence" value="ECO:0007669"/>
    <property type="project" value="UniProtKB-KW"/>
</dbReference>
<dbReference type="SUPFAM" id="SSF55874">
    <property type="entry name" value="ATPase domain of HSP90 chaperone/DNA topoisomerase II/histidine kinase"/>
    <property type="match status" value="1"/>
</dbReference>
<dbReference type="InterPro" id="IPR036890">
    <property type="entry name" value="HATPase_C_sf"/>
</dbReference>
<name>A0ABU8MCE5_9PSEU</name>
<reference evidence="4 5" key="1">
    <citation type="submission" date="2024-03" db="EMBL/GenBank/DDBJ databases">
        <title>Actinomycetospora sp. OC33-EN07, a novel actinomycete isolated from wild orchid (Aerides multiflora).</title>
        <authorList>
            <person name="Suriyachadkun C."/>
        </authorList>
    </citation>
    <scope>NUCLEOTIDE SEQUENCE [LARGE SCALE GENOMIC DNA]</scope>
    <source>
        <strain evidence="4 5">OC33-EN07</strain>
    </source>
</reference>
<proteinExistence type="predicted"/>
<evidence type="ECO:0000313" key="4">
    <source>
        <dbReference type="EMBL" id="MEJ2865021.1"/>
    </source>
</evidence>
<dbReference type="Pfam" id="PF13581">
    <property type="entry name" value="HATPase_c_2"/>
    <property type="match status" value="1"/>
</dbReference>
<keyword evidence="1" id="KW-0808">Transferase</keyword>
<evidence type="ECO:0000256" key="1">
    <source>
        <dbReference type="ARBA" id="ARBA00022527"/>
    </source>
</evidence>
<feature type="domain" description="Histidine kinase/HSP90-like ATPase" evidence="2">
    <location>
        <begin position="208"/>
        <end position="316"/>
    </location>
</feature>
<dbReference type="InterPro" id="IPR025847">
    <property type="entry name" value="MEDS_domain"/>
</dbReference>
<accession>A0ABU8MCE5</accession>
<dbReference type="InterPro" id="IPR003594">
    <property type="entry name" value="HATPase_dom"/>
</dbReference>
<dbReference type="RefSeq" id="WP_337706392.1">
    <property type="nucleotide sequence ID" value="NZ_JBBEGM010000015.1"/>
</dbReference>
<evidence type="ECO:0000259" key="3">
    <source>
        <dbReference type="Pfam" id="PF14417"/>
    </source>
</evidence>
<dbReference type="PANTHER" id="PTHR35526">
    <property type="entry name" value="ANTI-SIGMA-F FACTOR RSBW-RELATED"/>
    <property type="match status" value="1"/>
</dbReference>
<protein>
    <submittedName>
        <fullName evidence="4">ATP-binding protein</fullName>
    </submittedName>
</protein>
<organism evidence="4 5">
    <name type="scientific">Actinomycetospora flava</name>
    <dbReference type="NCBI Taxonomy" id="3129232"/>
    <lineage>
        <taxon>Bacteria</taxon>
        <taxon>Bacillati</taxon>
        <taxon>Actinomycetota</taxon>
        <taxon>Actinomycetes</taxon>
        <taxon>Pseudonocardiales</taxon>
        <taxon>Pseudonocardiaceae</taxon>
        <taxon>Actinomycetospora</taxon>
    </lineage>
</organism>
<dbReference type="InterPro" id="IPR050267">
    <property type="entry name" value="Anti-sigma-factor_SerPK"/>
</dbReference>
<dbReference type="CDD" id="cd16936">
    <property type="entry name" value="HATPase_RsbW-like"/>
    <property type="match status" value="1"/>
</dbReference>
<feature type="domain" description="MEDS" evidence="3">
    <location>
        <begin position="20"/>
        <end position="158"/>
    </location>
</feature>
<evidence type="ECO:0000259" key="2">
    <source>
        <dbReference type="Pfam" id="PF13581"/>
    </source>
</evidence>
<dbReference type="EMBL" id="JBBEGM010000015">
    <property type="protein sequence ID" value="MEJ2865021.1"/>
    <property type="molecule type" value="Genomic_DNA"/>
</dbReference>
<keyword evidence="4" id="KW-0547">Nucleotide-binding</keyword>
<keyword evidence="4" id="KW-0067">ATP-binding</keyword>